<organism evidence="1 2">
    <name type="scientific">Elysia crispata</name>
    <name type="common">lettuce slug</name>
    <dbReference type="NCBI Taxonomy" id="231223"/>
    <lineage>
        <taxon>Eukaryota</taxon>
        <taxon>Metazoa</taxon>
        <taxon>Spiralia</taxon>
        <taxon>Lophotrochozoa</taxon>
        <taxon>Mollusca</taxon>
        <taxon>Gastropoda</taxon>
        <taxon>Heterobranchia</taxon>
        <taxon>Euthyneura</taxon>
        <taxon>Panpulmonata</taxon>
        <taxon>Sacoglossa</taxon>
        <taxon>Placobranchoidea</taxon>
        <taxon>Plakobranchidae</taxon>
        <taxon>Elysia</taxon>
    </lineage>
</organism>
<reference evidence="1" key="1">
    <citation type="journal article" date="2023" name="G3 (Bethesda)">
        <title>A reference genome for the long-term kleptoplast-retaining sea slug Elysia crispata morphotype clarki.</title>
        <authorList>
            <person name="Eastman K.E."/>
            <person name="Pendleton A.L."/>
            <person name="Shaikh M.A."/>
            <person name="Suttiyut T."/>
            <person name="Ogas R."/>
            <person name="Tomko P."/>
            <person name="Gavelis G."/>
            <person name="Widhalm J.R."/>
            <person name="Wisecaver J.H."/>
        </authorList>
    </citation>
    <scope>NUCLEOTIDE SEQUENCE</scope>
    <source>
        <strain evidence="1">ECLA1</strain>
    </source>
</reference>
<proteinExistence type="predicted"/>
<dbReference type="EMBL" id="JAWDGP010001430">
    <property type="protein sequence ID" value="KAK3791818.1"/>
    <property type="molecule type" value="Genomic_DNA"/>
</dbReference>
<name>A0AAE1E3T5_9GAST</name>
<comment type="caution">
    <text evidence="1">The sequence shown here is derived from an EMBL/GenBank/DDBJ whole genome shotgun (WGS) entry which is preliminary data.</text>
</comment>
<evidence type="ECO:0000313" key="2">
    <source>
        <dbReference type="Proteomes" id="UP001283361"/>
    </source>
</evidence>
<dbReference type="Proteomes" id="UP001283361">
    <property type="component" value="Unassembled WGS sequence"/>
</dbReference>
<dbReference type="AlphaFoldDB" id="A0AAE1E3T5"/>
<protein>
    <submittedName>
        <fullName evidence="1">Uncharacterized protein</fullName>
    </submittedName>
</protein>
<evidence type="ECO:0000313" key="1">
    <source>
        <dbReference type="EMBL" id="KAK3791818.1"/>
    </source>
</evidence>
<accession>A0AAE1E3T5</accession>
<sequence>MLSVLLFSDEKWKPINLRAESEAQAEATRDLLELRAVSESDAWPRRSTLSSVQPDYKHGRLGVTFRLHQFLYSAAPDFKSPGQTESKKCKPRDHLTPFPISNFPGVFVSLDKDCD</sequence>
<gene>
    <name evidence="1" type="ORF">RRG08_028966</name>
</gene>
<keyword evidence="2" id="KW-1185">Reference proteome</keyword>